<organism evidence="1 2">
    <name type="scientific">Avena sativa</name>
    <name type="common">Oat</name>
    <dbReference type="NCBI Taxonomy" id="4498"/>
    <lineage>
        <taxon>Eukaryota</taxon>
        <taxon>Viridiplantae</taxon>
        <taxon>Streptophyta</taxon>
        <taxon>Embryophyta</taxon>
        <taxon>Tracheophyta</taxon>
        <taxon>Spermatophyta</taxon>
        <taxon>Magnoliopsida</taxon>
        <taxon>Liliopsida</taxon>
        <taxon>Poales</taxon>
        <taxon>Poaceae</taxon>
        <taxon>BOP clade</taxon>
        <taxon>Pooideae</taxon>
        <taxon>Poodae</taxon>
        <taxon>Poeae</taxon>
        <taxon>Poeae Chloroplast Group 1 (Aveneae type)</taxon>
        <taxon>Aveninae</taxon>
        <taxon>Avena</taxon>
    </lineage>
</organism>
<name>A0ACD5UW33_AVESA</name>
<dbReference type="Proteomes" id="UP001732700">
    <property type="component" value="Chromosome 2C"/>
</dbReference>
<reference evidence="1" key="1">
    <citation type="submission" date="2021-05" db="EMBL/GenBank/DDBJ databases">
        <authorList>
            <person name="Scholz U."/>
            <person name="Mascher M."/>
            <person name="Fiebig A."/>
        </authorList>
    </citation>
    <scope>NUCLEOTIDE SEQUENCE [LARGE SCALE GENOMIC DNA]</scope>
</reference>
<dbReference type="EnsemblPlants" id="AVESA.00010b.r2.2CG0319960.1">
    <property type="protein sequence ID" value="AVESA.00010b.r2.2CG0319960.1.CDS"/>
    <property type="gene ID" value="AVESA.00010b.r2.2CG0319960"/>
</dbReference>
<reference evidence="1" key="2">
    <citation type="submission" date="2025-09" db="UniProtKB">
        <authorList>
            <consortium name="EnsemblPlants"/>
        </authorList>
    </citation>
    <scope>IDENTIFICATION</scope>
</reference>
<keyword evidence="2" id="KW-1185">Reference proteome</keyword>
<protein>
    <submittedName>
        <fullName evidence="1">Uncharacterized protein</fullName>
    </submittedName>
</protein>
<evidence type="ECO:0000313" key="1">
    <source>
        <dbReference type="EnsemblPlants" id="AVESA.00010b.r2.2CG0319960.1.CDS"/>
    </source>
</evidence>
<sequence>MIFPFRKLCKSCGTVSIQSGDILQMDNVVWKLKLLKSGAAYANSCLHAVQAEVLLLASGNENLPPTGEADRLFKTLKNCKVRYFRNRGHSLLMEYDFNLLTVIKGVNLYRRGRKQDVVIDFLPPTLSEFKKTSGEDLKPLHQLLSRVMLSTLETGKIVRGLAGVPDKGPILFVGYHQLLALEKTSIVEGFLEEKKVAIRILGNPLLFSEHFGTLRQEFSLFDYFSVYGAVPISPINMYKLFQGNEFVVLYPGGVREVLHRKGEGYQLFWPEKPEFVRMAARFGVTIIPFGCVGEDDFMEIVLDYNDQKSIPYLIDWMKSFNEDLTSARETVIGEDENQVLHIPGVLPKVPGRLYFLFGKPIETKGMDNLLSDSKQANELYLHTKSEVENMIAYLRRKREEDPYRSIVSRTLYQATWGASAQVPTFEP</sequence>
<proteinExistence type="predicted"/>
<evidence type="ECO:0000313" key="2">
    <source>
        <dbReference type="Proteomes" id="UP001732700"/>
    </source>
</evidence>
<accession>A0ACD5UW33</accession>